<keyword evidence="3" id="KW-1185">Reference proteome</keyword>
<dbReference type="Proteomes" id="UP000629098">
    <property type="component" value="Unassembled WGS sequence"/>
</dbReference>
<dbReference type="RefSeq" id="WP_190825832.1">
    <property type="nucleotide sequence ID" value="NZ_CAWPPI010000025.1"/>
</dbReference>
<dbReference type="SUPFAM" id="SSF53335">
    <property type="entry name" value="S-adenosyl-L-methionine-dependent methyltransferases"/>
    <property type="match status" value="1"/>
</dbReference>
<evidence type="ECO:0000313" key="3">
    <source>
        <dbReference type="Proteomes" id="UP000629098"/>
    </source>
</evidence>
<sequence>MTISQEEYIIWRQSVERRRKNFNEVAEGTWATTMAINPSSDVSKNPEQLVKLLDEQAQQQLTLGNTQISWIIRQHIRNISPTFINNLLQLIQLSITLNIFTPDLLKDWQVVELLCQNLTQVDPALLAQVFASTTDIFLKLDQESLQALNYVPSEQSDTESYQKAKKLLDKFASPYKVHIGCVKVKFDGWINIDKDEKLDTVDFVWNILNGLPFENDCCQFIYHEHLLQHLPVDKGVMFLEECYRILESGGVLRVAMPSLDLLYNTVTSLNWQNQDWLKSPEYQLSKTRAEMLNVAFRWWGHEWLYDREELERRLKEAGFTHLEFVEWGCSQIEELRNRETRKDSLLICEARK</sequence>
<dbReference type="InterPro" id="IPR029063">
    <property type="entry name" value="SAM-dependent_MTases_sf"/>
</dbReference>
<reference evidence="2" key="1">
    <citation type="submission" date="2020-09" db="EMBL/GenBank/DDBJ databases">
        <title>Iningainema tapete sp. nov. (Scytonemataceae, Cyanobacteria) from greenhouses in central Florida (USA) produces two types of nodularin with biosynthetic potential for microcystin-LR and anabaenopeptins.</title>
        <authorList>
            <person name="Berthold D.E."/>
            <person name="Lefler F.W."/>
            <person name="Huang I.-S."/>
            <person name="Abdulla H."/>
            <person name="Zimba P.V."/>
            <person name="Laughinghouse H.D. IV."/>
        </authorList>
    </citation>
    <scope>NUCLEOTIDE SEQUENCE</scope>
    <source>
        <strain evidence="2">BLCCT55</strain>
    </source>
</reference>
<name>A0A8J7BWT5_9CYAN</name>
<organism evidence="2 3">
    <name type="scientific">Iningainema tapete BLCC-T55</name>
    <dbReference type="NCBI Taxonomy" id="2748662"/>
    <lineage>
        <taxon>Bacteria</taxon>
        <taxon>Bacillati</taxon>
        <taxon>Cyanobacteriota</taxon>
        <taxon>Cyanophyceae</taxon>
        <taxon>Nostocales</taxon>
        <taxon>Scytonemataceae</taxon>
        <taxon>Iningainema tapete</taxon>
    </lineage>
</organism>
<dbReference type="Gene3D" id="3.40.50.150">
    <property type="entry name" value="Vaccinia Virus protein VP39"/>
    <property type="match status" value="1"/>
</dbReference>
<dbReference type="Pfam" id="PF08241">
    <property type="entry name" value="Methyltransf_11"/>
    <property type="match status" value="1"/>
</dbReference>
<dbReference type="AlphaFoldDB" id="A0A8J7BWT5"/>
<comment type="caution">
    <text evidence="2">The sequence shown here is derived from an EMBL/GenBank/DDBJ whole genome shotgun (WGS) entry which is preliminary data.</text>
</comment>
<evidence type="ECO:0000313" key="2">
    <source>
        <dbReference type="EMBL" id="MBD2771543.1"/>
    </source>
</evidence>
<dbReference type="InterPro" id="IPR013216">
    <property type="entry name" value="Methyltransf_11"/>
</dbReference>
<gene>
    <name evidence="2" type="ORF">ICL16_05290</name>
</gene>
<protein>
    <recommendedName>
        <fullName evidence="1">Methyltransferase type 11 domain-containing protein</fullName>
    </recommendedName>
</protein>
<feature type="domain" description="Methyltransferase type 11" evidence="1">
    <location>
        <begin position="201"/>
        <end position="252"/>
    </location>
</feature>
<proteinExistence type="predicted"/>
<dbReference type="EMBL" id="JACXAE010000025">
    <property type="protein sequence ID" value="MBD2771543.1"/>
    <property type="molecule type" value="Genomic_DNA"/>
</dbReference>
<accession>A0A8J7BWT5</accession>
<dbReference type="GO" id="GO:0008757">
    <property type="term" value="F:S-adenosylmethionine-dependent methyltransferase activity"/>
    <property type="evidence" value="ECO:0007669"/>
    <property type="project" value="InterPro"/>
</dbReference>
<evidence type="ECO:0000259" key="1">
    <source>
        <dbReference type="Pfam" id="PF08241"/>
    </source>
</evidence>